<reference evidence="1" key="3">
    <citation type="submission" date="2025-09" db="UniProtKB">
        <authorList>
            <consortium name="Ensembl"/>
        </authorList>
    </citation>
    <scope>IDENTIFICATION</scope>
</reference>
<reference evidence="1 2" key="1">
    <citation type="submission" date="2013-03" db="EMBL/GenBank/DDBJ databases">
        <authorList>
            <person name="Warren W."/>
            <person name="Wilson R.K."/>
        </authorList>
    </citation>
    <scope>NUCLEOTIDE SEQUENCE</scope>
</reference>
<dbReference type="AlphaFoldDB" id="A0A7N9CH49"/>
<evidence type="ECO:0000313" key="2">
    <source>
        <dbReference type="Proteomes" id="UP000233100"/>
    </source>
</evidence>
<dbReference type="Ensembl" id="ENSMFAT00000086823.1">
    <property type="protein sequence ID" value="ENSMFAP00000048689.1"/>
    <property type="gene ID" value="ENSMFAG00000061268.1"/>
</dbReference>
<dbReference type="PANTHER" id="PTHR12138">
    <property type="entry name" value="PRIMATE-EXPANDED PROTEIN FAMILY"/>
    <property type="match status" value="1"/>
</dbReference>
<dbReference type="PRINTS" id="PR02045">
    <property type="entry name" value="F138DOMAIN"/>
</dbReference>
<dbReference type="GeneTree" id="ENSGT01030000240062"/>
<organism evidence="1 2">
    <name type="scientific">Macaca fascicularis</name>
    <name type="common">Crab-eating macaque</name>
    <name type="synonym">Cynomolgus monkey</name>
    <dbReference type="NCBI Taxonomy" id="9541"/>
    <lineage>
        <taxon>Eukaryota</taxon>
        <taxon>Metazoa</taxon>
        <taxon>Chordata</taxon>
        <taxon>Craniata</taxon>
        <taxon>Vertebrata</taxon>
        <taxon>Euteleostomi</taxon>
        <taxon>Mammalia</taxon>
        <taxon>Eutheria</taxon>
        <taxon>Euarchontoglires</taxon>
        <taxon>Primates</taxon>
        <taxon>Haplorrhini</taxon>
        <taxon>Catarrhini</taxon>
        <taxon>Cercopithecidae</taxon>
        <taxon>Cercopithecinae</taxon>
        <taxon>Macaca</taxon>
    </lineage>
</organism>
<proteinExistence type="predicted"/>
<reference evidence="1" key="2">
    <citation type="submission" date="2025-08" db="UniProtKB">
        <authorList>
            <consortium name="Ensembl"/>
        </authorList>
    </citation>
    <scope>IDENTIFICATION</scope>
</reference>
<keyword evidence="2" id="KW-1185">Reference proteome</keyword>
<dbReference type="PANTHER" id="PTHR12138:SF150">
    <property type="entry name" value="CHROMOSOME 9 OPEN READING FRAME 37"/>
    <property type="match status" value="1"/>
</dbReference>
<evidence type="ECO:0000313" key="1">
    <source>
        <dbReference type="Ensembl" id="ENSMFAP00000048689.1"/>
    </source>
</evidence>
<dbReference type="Proteomes" id="UP000233100">
    <property type="component" value="Chromosome 3"/>
</dbReference>
<accession>A0A7N9CH49</accession>
<name>A0A7N9CH49_MACFA</name>
<protein>
    <submittedName>
        <fullName evidence="1">Uncharacterized protein</fullName>
    </submittedName>
</protein>
<sequence>MIMLFLPPGTSTQEFFSIESGFCHVAQTGLELQLTAASTSWARDPPISASQSAGITGVSHHTQPIFLETGFHYVGQAGLELLASGSSCLGLPVRHMPPHPANFIYIMLIVPLGWSQTPGFKQSARL</sequence>